<dbReference type="InterPro" id="IPR036397">
    <property type="entry name" value="RNaseH_sf"/>
</dbReference>
<organism evidence="2 3">
    <name type="scientific">Penicillium subrubescens</name>
    <dbReference type="NCBI Taxonomy" id="1316194"/>
    <lineage>
        <taxon>Eukaryota</taxon>
        <taxon>Fungi</taxon>
        <taxon>Dikarya</taxon>
        <taxon>Ascomycota</taxon>
        <taxon>Pezizomycotina</taxon>
        <taxon>Eurotiomycetes</taxon>
        <taxon>Eurotiomycetidae</taxon>
        <taxon>Eurotiales</taxon>
        <taxon>Aspergillaceae</taxon>
        <taxon>Penicillium</taxon>
    </lineage>
</organism>
<feature type="domain" description="Tc1-like transposase DDE" evidence="1">
    <location>
        <begin position="6"/>
        <end position="53"/>
    </location>
</feature>
<gene>
    <name evidence="2" type="ORF">PENSUB_11536</name>
</gene>
<evidence type="ECO:0000313" key="2">
    <source>
        <dbReference type="EMBL" id="OKO94269.1"/>
    </source>
</evidence>
<reference evidence="2 3" key="1">
    <citation type="submission" date="2016-10" db="EMBL/GenBank/DDBJ databases">
        <title>Genome sequence of the ascomycete fungus Penicillium subrubescens.</title>
        <authorList>
            <person name="De Vries R.P."/>
            <person name="Peng M."/>
            <person name="Dilokpimol A."/>
            <person name="Hilden K."/>
            <person name="Makela M.R."/>
            <person name="Grigoriev I."/>
            <person name="Riley R."/>
            <person name="Granchi Z."/>
        </authorList>
    </citation>
    <scope>NUCLEOTIDE SEQUENCE [LARGE SCALE GENOMIC DNA]</scope>
    <source>
        <strain evidence="2 3">CBS 132785</strain>
    </source>
</reference>
<comment type="caution">
    <text evidence="2">The sequence shown here is derived from an EMBL/GenBank/DDBJ whole genome shotgun (WGS) entry which is preliminary data.</text>
</comment>
<dbReference type="Pfam" id="PF13358">
    <property type="entry name" value="DDE_3"/>
    <property type="match status" value="1"/>
</dbReference>
<dbReference type="Proteomes" id="UP000186955">
    <property type="component" value="Unassembled WGS sequence"/>
</dbReference>
<sequence length="78" mass="9340">MIFQQDNAKIHIARDTQDWFEEHGIYVEDWPAHSPDLNPIEPVWNILKRQLFRMYPELMQMGRSEADWAYFKECIGAA</sequence>
<dbReference type="GO" id="GO:0003676">
    <property type="term" value="F:nucleic acid binding"/>
    <property type="evidence" value="ECO:0007669"/>
    <property type="project" value="InterPro"/>
</dbReference>
<dbReference type="Gene3D" id="3.30.420.10">
    <property type="entry name" value="Ribonuclease H-like superfamily/Ribonuclease H"/>
    <property type="match status" value="1"/>
</dbReference>
<dbReference type="STRING" id="1316194.A0A1Q5T1Y8"/>
<dbReference type="AlphaFoldDB" id="A0A1Q5T1Y8"/>
<keyword evidence="3" id="KW-1185">Reference proteome</keyword>
<evidence type="ECO:0000259" key="1">
    <source>
        <dbReference type="Pfam" id="PF13358"/>
    </source>
</evidence>
<protein>
    <submittedName>
        <fullName evidence="2">Transposable element Tc3 transposase</fullName>
    </submittedName>
</protein>
<proteinExistence type="predicted"/>
<evidence type="ECO:0000313" key="3">
    <source>
        <dbReference type="Proteomes" id="UP000186955"/>
    </source>
</evidence>
<name>A0A1Q5T1Y8_9EURO</name>
<accession>A0A1Q5T1Y8</accession>
<dbReference type="EMBL" id="MNBE01000719">
    <property type="protein sequence ID" value="OKO94269.1"/>
    <property type="molecule type" value="Genomic_DNA"/>
</dbReference>
<dbReference type="InterPro" id="IPR038717">
    <property type="entry name" value="Tc1-like_DDE_dom"/>
</dbReference>